<feature type="transmembrane region" description="Helical" evidence="2">
    <location>
        <begin position="82"/>
        <end position="101"/>
    </location>
</feature>
<feature type="transmembrane region" description="Helical" evidence="2">
    <location>
        <begin position="53"/>
        <end position="75"/>
    </location>
</feature>
<dbReference type="Pfam" id="PF02592">
    <property type="entry name" value="Vut_1"/>
    <property type="match status" value="1"/>
</dbReference>
<sequence>MSGTDVTATAEAGSPRQGSVAGTKPWAARAAGWGATGIHLAGIAGANWASSSIAVVLGSLVIPAGAVVAGVVLTARDVVQDTLGSTAVVAAIGGGTLVSLIVAPPRLVLASAAAFLVAELVDWWLYTRLRRRSRSAAIAGSNLGGLVLDSVVFVPWAFGSLALLPGQLAGKTLATVTALAATAALTARRRGGVLP</sequence>
<keyword evidence="2" id="KW-0472">Membrane</keyword>
<keyword evidence="2" id="KW-1133">Transmembrane helix</keyword>
<accession>A0ABP7JPP4</accession>
<dbReference type="InterPro" id="IPR003744">
    <property type="entry name" value="YhhQ"/>
</dbReference>
<evidence type="ECO:0000313" key="4">
    <source>
        <dbReference type="Proteomes" id="UP001501624"/>
    </source>
</evidence>
<feature type="transmembrane region" description="Helical" evidence="2">
    <location>
        <begin position="107"/>
        <end position="125"/>
    </location>
</feature>
<protein>
    <submittedName>
        <fullName evidence="3">Uncharacterized protein</fullName>
    </submittedName>
</protein>
<keyword evidence="2" id="KW-0812">Transmembrane</keyword>
<proteinExistence type="predicted"/>
<dbReference type="RefSeq" id="WP_308191172.1">
    <property type="nucleotide sequence ID" value="NZ_BAABCM010000019.1"/>
</dbReference>
<evidence type="ECO:0000313" key="3">
    <source>
        <dbReference type="EMBL" id="GAA3850598.1"/>
    </source>
</evidence>
<reference evidence="4" key="1">
    <citation type="journal article" date="2019" name="Int. J. Syst. Evol. Microbiol.">
        <title>The Global Catalogue of Microorganisms (GCM) 10K type strain sequencing project: providing services to taxonomists for standard genome sequencing and annotation.</title>
        <authorList>
            <consortium name="The Broad Institute Genomics Platform"/>
            <consortium name="The Broad Institute Genome Sequencing Center for Infectious Disease"/>
            <person name="Wu L."/>
            <person name="Ma J."/>
        </authorList>
    </citation>
    <scope>NUCLEOTIDE SEQUENCE [LARGE SCALE GENOMIC DNA]</scope>
    <source>
        <strain evidence="4">JCM 17017</strain>
    </source>
</reference>
<name>A0ABP7JPP4_9PSEU</name>
<gene>
    <name evidence="3" type="ORF">GCM10022380_80880</name>
</gene>
<organism evidence="3 4">
    <name type="scientific">Amycolatopsis tucumanensis</name>
    <dbReference type="NCBI Taxonomy" id="401106"/>
    <lineage>
        <taxon>Bacteria</taxon>
        <taxon>Bacillati</taxon>
        <taxon>Actinomycetota</taxon>
        <taxon>Actinomycetes</taxon>
        <taxon>Pseudonocardiales</taxon>
        <taxon>Pseudonocardiaceae</taxon>
        <taxon>Amycolatopsis</taxon>
    </lineage>
</organism>
<dbReference type="EMBL" id="BAABCM010000019">
    <property type="protein sequence ID" value="GAA3850598.1"/>
    <property type="molecule type" value="Genomic_DNA"/>
</dbReference>
<evidence type="ECO:0000256" key="2">
    <source>
        <dbReference type="SAM" id="Phobius"/>
    </source>
</evidence>
<feature type="transmembrane region" description="Helical" evidence="2">
    <location>
        <begin position="137"/>
        <end position="156"/>
    </location>
</feature>
<feature type="transmembrane region" description="Helical" evidence="2">
    <location>
        <begin position="168"/>
        <end position="187"/>
    </location>
</feature>
<feature type="region of interest" description="Disordered" evidence="1">
    <location>
        <begin position="1"/>
        <end position="23"/>
    </location>
</feature>
<dbReference type="Proteomes" id="UP001501624">
    <property type="component" value="Unassembled WGS sequence"/>
</dbReference>
<comment type="caution">
    <text evidence="3">The sequence shown here is derived from an EMBL/GenBank/DDBJ whole genome shotgun (WGS) entry which is preliminary data.</text>
</comment>
<evidence type="ECO:0000256" key="1">
    <source>
        <dbReference type="SAM" id="MobiDB-lite"/>
    </source>
</evidence>
<keyword evidence="4" id="KW-1185">Reference proteome</keyword>